<evidence type="ECO:0000313" key="2">
    <source>
        <dbReference type="Proteomes" id="UP000316781"/>
    </source>
</evidence>
<evidence type="ECO:0000313" key="1">
    <source>
        <dbReference type="EMBL" id="TRL26621.1"/>
    </source>
</evidence>
<protein>
    <recommendedName>
        <fullName evidence="3">Calcium-binding protein</fullName>
    </recommendedName>
</protein>
<organism evidence="1 2">
    <name type="scientific">Methylosinus sporium</name>
    <dbReference type="NCBI Taxonomy" id="428"/>
    <lineage>
        <taxon>Bacteria</taxon>
        <taxon>Pseudomonadati</taxon>
        <taxon>Pseudomonadota</taxon>
        <taxon>Alphaproteobacteria</taxon>
        <taxon>Hyphomicrobiales</taxon>
        <taxon>Methylocystaceae</taxon>
        <taxon>Methylosinus</taxon>
    </lineage>
</organism>
<name>A0A549SDR9_METSR</name>
<dbReference type="RefSeq" id="WP_142864367.1">
    <property type="nucleotide sequence ID" value="NZ_VJMF01000095.1"/>
</dbReference>
<dbReference type="Proteomes" id="UP000316781">
    <property type="component" value="Unassembled WGS sequence"/>
</dbReference>
<evidence type="ECO:0008006" key="3">
    <source>
        <dbReference type="Google" id="ProtNLM"/>
    </source>
</evidence>
<comment type="caution">
    <text evidence="1">The sequence shown here is derived from an EMBL/GenBank/DDBJ whole genome shotgun (WGS) entry which is preliminary data.</text>
</comment>
<dbReference type="EMBL" id="VJMF01000095">
    <property type="protein sequence ID" value="TRL26621.1"/>
    <property type="molecule type" value="Genomic_DNA"/>
</dbReference>
<dbReference type="AlphaFoldDB" id="A0A549SDR9"/>
<sequence>MWIDADHNAQTDAGELKTLGELGVASISLAGAGNKGENIAGNDILNRTTFAKTDGTTGQVASVDFQVEGAAITTSDLGGATVIKSEGSASVTSYVVTDGAGYSIDASSFTLADGTHPNAFYSTTGNDSFLADATDTRSYWLGGGSGSLTLRGGAGIGDDVFNAAGMTTNAFLDGAGGNDTLIGGIAAGARRRGVTRMRVDWQSVCG</sequence>
<accession>A0A549SDR9</accession>
<gene>
    <name evidence="1" type="ORF">FM996_19265</name>
</gene>
<proteinExistence type="predicted"/>
<reference evidence="1 2" key="1">
    <citation type="submission" date="2019-07" db="EMBL/GenBank/DDBJ databases">
        <title>Ln-dependent methylotrophs.</title>
        <authorList>
            <person name="Tani A."/>
        </authorList>
    </citation>
    <scope>NUCLEOTIDE SEQUENCE [LARGE SCALE GENOMIC DNA]</scope>
    <source>
        <strain evidence="1 2">SM89A</strain>
    </source>
</reference>